<dbReference type="Gene3D" id="2.60.40.1120">
    <property type="entry name" value="Carboxypeptidase-like, regulatory domain"/>
    <property type="match status" value="1"/>
</dbReference>
<dbReference type="GO" id="GO:0006099">
    <property type="term" value="P:tricarboxylic acid cycle"/>
    <property type="evidence" value="ECO:0007669"/>
    <property type="project" value="UniProtKB-KW"/>
</dbReference>
<dbReference type="GO" id="GO:0009279">
    <property type="term" value="C:cell outer membrane"/>
    <property type="evidence" value="ECO:0007669"/>
    <property type="project" value="UniProtKB-SubCell"/>
</dbReference>
<keyword evidence="18" id="KW-0732">Signal</keyword>
<protein>
    <recommendedName>
        <fullName evidence="3">isocitrate dehydrogenase (NADP(+))</fullName>
        <ecNumber evidence="3">1.1.1.42</ecNumber>
    </recommendedName>
</protein>
<dbReference type="EMBL" id="CP022384">
    <property type="protein sequence ID" value="ATA82472.1"/>
    <property type="molecule type" value="Genomic_DNA"/>
</dbReference>
<sequence>MKKKCLLLFFLVTTTAIFAQHKYTLSGSISDASNGEKLLGVNFVIKELHTGTSTNEYGFYSITLPEGKYTLSIEYIGYGTREETIVLNKNIRKDYKLIPEEIALTGVEITAHNTVQKTEVRKPEMSVATIPITTVKKLPVLVGEVDIIKTLMQMPGVSNAGEASSGFNVRGGAADQNLVLLDEATIFNASHLFGFLSVFNADAVRDMKLYKGGIPARYGGRIASVLDIYQKEGNKNKFAATGGIGVLSSRLLAEGPIVKDKASFLIGGRASYAHLFLKLSDNKNSAYFYDLNTKLSYQLNPNNALYLSGYFGRDSFILSENLTNTYGNALINLRWNHLFTDKLFSNLSAIYSNYDYKFDFSFIDMKWTSGIENFNLKYDFKNYISEKFKLTYGFQGLYYVFKPGKIVPKTSESTIQERILEHRYAAEMGFYADVEQKLGEALTLSYGLRFSNFYSLGKRTVNVYANNNPVGYNANRQVYYQGSAIGTKYYGSNRIIDLYSNFEPRFTMSYAFSDTKSVKASYARTAQYVHLISNTASPSPLNVWAPTDEFIKPQIADQVALGYASNIFEDKYSVEVETYYKKVQNRLDYIDGANLVANEAIERVLLSGENRAYGLEVLLRKNTGKLTGWIAYTLSKSEMQTKGRTPEEIGINYGDWYSAAYDKPHDLSITATYEASPKWTFGAVFNLQSGLPTNYPVGRYSYLGKILPVYSKRNEYRLPTYHRLDLSATYTPERTNKRWKGEWVFGVYNVYNRKNAVSVSFRENEDTKRNEAVKLSIFGIIPSVTYNFSF</sequence>
<evidence type="ECO:0000256" key="6">
    <source>
        <dbReference type="ARBA" id="ARBA00022452"/>
    </source>
</evidence>
<keyword evidence="9" id="KW-0479">Metal-binding</keyword>
<dbReference type="Gene3D" id="2.40.170.20">
    <property type="entry name" value="TonB-dependent receptor, beta-barrel domain"/>
    <property type="match status" value="1"/>
</dbReference>
<dbReference type="GO" id="GO:0006097">
    <property type="term" value="P:glyoxylate cycle"/>
    <property type="evidence" value="ECO:0007669"/>
    <property type="project" value="UniProtKB-KW"/>
</dbReference>
<dbReference type="RefSeq" id="WP_095914476.1">
    <property type="nucleotide sequence ID" value="NZ_CAUUPF010000028.1"/>
</dbReference>
<keyword evidence="10" id="KW-0460">Magnesium</keyword>
<feature type="domain" description="TonB-dependent receptor plug" evidence="19">
    <location>
        <begin position="144"/>
        <end position="221"/>
    </location>
</feature>
<dbReference type="Pfam" id="PF13715">
    <property type="entry name" value="CarbopepD_reg_2"/>
    <property type="match status" value="1"/>
</dbReference>
<evidence type="ECO:0000256" key="13">
    <source>
        <dbReference type="ARBA" id="ARBA00023136"/>
    </source>
</evidence>
<evidence type="ECO:0000256" key="1">
    <source>
        <dbReference type="ARBA" id="ARBA00001946"/>
    </source>
</evidence>
<evidence type="ECO:0000256" key="17">
    <source>
        <dbReference type="PROSITE-ProRule" id="PRU01360"/>
    </source>
</evidence>
<evidence type="ECO:0000256" key="10">
    <source>
        <dbReference type="ARBA" id="ARBA00022842"/>
    </source>
</evidence>
<dbReference type="KEGG" id="clk:CGC53_09000"/>
<comment type="similarity">
    <text evidence="17">Belongs to the TonB-dependent receptor family.</text>
</comment>
<dbReference type="Gene3D" id="2.170.130.10">
    <property type="entry name" value="TonB-dependent receptor, plug domain"/>
    <property type="match status" value="1"/>
</dbReference>
<keyword evidence="13 17" id="KW-0472">Membrane</keyword>
<dbReference type="InterPro" id="IPR036942">
    <property type="entry name" value="Beta-barrel_TonB_sf"/>
</dbReference>
<organism evidence="20 21">
    <name type="scientific">Capnocytophaga leadbetteri</name>
    <dbReference type="NCBI Taxonomy" id="327575"/>
    <lineage>
        <taxon>Bacteria</taxon>
        <taxon>Pseudomonadati</taxon>
        <taxon>Bacteroidota</taxon>
        <taxon>Flavobacteriia</taxon>
        <taxon>Flavobacteriales</taxon>
        <taxon>Flavobacteriaceae</taxon>
        <taxon>Capnocytophaga</taxon>
    </lineage>
</organism>
<dbReference type="InterPro" id="IPR039426">
    <property type="entry name" value="TonB-dep_rcpt-like"/>
</dbReference>
<dbReference type="EC" id="1.1.1.42" evidence="3"/>
<evidence type="ECO:0000256" key="14">
    <source>
        <dbReference type="ARBA" id="ARBA00023237"/>
    </source>
</evidence>
<keyword evidence="14 17" id="KW-0998">Cell outer membrane</keyword>
<comment type="similarity">
    <text evidence="16">Belongs to the monomeric-type IDH family.</text>
</comment>
<keyword evidence="12" id="KW-0560">Oxidoreductase</keyword>
<dbReference type="InterPro" id="IPR012910">
    <property type="entry name" value="Plug_dom"/>
</dbReference>
<evidence type="ECO:0000256" key="3">
    <source>
        <dbReference type="ARBA" id="ARBA00013013"/>
    </source>
</evidence>
<evidence type="ECO:0000256" key="9">
    <source>
        <dbReference type="ARBA" id="ARBA00022723"/>
    </source>
</evidence>
<comment type="catalytic activity">
    <reaction evidence="15">
        <text>D-threo-isocitrate + NADP(+) = 2-oxoglutarate + CO2 + NADPH</text>
        <dbReference type="Rhea" id="RHEA:19629"/>
        <dbReference type="ChEBI" id="CHEBI:15562"/>
        <dbReference type="ChEBI" id="CHEBI:16526"/>
        <dbReference type="ChEBI" id="CHEBI:16810"/>
        <dbReference type="ChEBI" id="CHEBI:57783"/>
        <dbReference type="ChEBI" id="CHEBI:58349"/>
        <dbReference type="EC" id="1.1.1.42"/>
    </reaction>
</comment>
<comment type="subcellular location">
    <subcellularLocation>
        <location evidence="2 17">Cell outer membrane</location>
        <topology evidence="2 17">Multi-pass membrane protein</topology>
    </subcellularLocation>
</comment>
<dbReference type="PROSITE" id="PS52016">
    <property type="entry name" value="TONB_DEPENDENT_REC_3"/>
    <property type="match status" value="1"/>
</dbReference>
<dbReference type="AlphaFoldDB" id="A0A250FBG4"/>
<dbReference type="PANTHER" id="PTHR36999:SF1">
    <property type="entry name" value="ISOCITRATE DEHYDROGENASE (NADP(+))"/>
    <property type="match status" value="1"/>
</dbReference>
<reference evidence="21" key="1">
    <citation type="submission" date="2017-06" db="EMBL/GenBank/DDBJ databases">
        <title>Capnocytophaga spp. assemblies.</title>
        <authorList>
            <person name="Gulvik C.A."/>
        </authorList>
    </citation>
    <scope>NUCLEOTIDE SEQUENCE [LARGE SCALE GENOMIC DNA]</scope>
    <source>
        <strain evidence="21">H6253</strain>
    </source>
</reference>
<keyword evidence="4" id="KW-0329">Glyoxylate bypass</keyword>
<dbReference type="InterPro" id="IPR008969">
    <property type="entry name" value="CarboxyPept-like_regulatory"/>
</dbReference>
<evidence type="ECO:0000256" key="2">
    <source>
        <dbReference type="ARBA" id="ARBA00004571"/>
    </source>
</evidence>
<keyword evidence="5 17" id="KW-0813">Transport</keyword>
<evidence type="ECO:0000256" key="7">
    <source>
        <dbReference type="ARBA" id="ARBA00022532"/>
    </source>
</evidence>
<accession>A0A250FBG4</accession>
<evidence type="ECO:0000259" key="19">
    <source>
        <dbReference type="Pfam" id="PF07715"/>
    </source>
</evidence>
<gene>
    <name evidence="20" type="ORF">CGC53_09000</name>
</gene>
<keyword evidence="11" id="KW-0521">NADP</keyword>
<dbReference type="PANTHER" id="PTHR36999">
    <property type="entry name" value="ISOCITRATE DEHYDROGENASE [NADP]"/>
    <property type="match status" value="1"/>
</dbReference>
<comment type="cofactor">
    <cofactor evidence="1">
        <name>Mg(2+)</name>
        <dbReference type="ChEBI" id="CHEBI:18420"/>
    </cofactor>
</comment>
<evidence type="ECO:0000313" key="20">
    <source>
        <dbReference type="EMBL" id="ATA82472.1"/>
    </source>
</evidence>
<dbReference type="InterPro" id="IPR004436">
    <property type="entry name" value="Isocitrate_DH_NADP_mono"/>
</dbReference>
<keyword evidence="7" id="KW-0816">Tricarboxylic acid cycle</keyword>
<proteinExistence type="inferred from homology"/>
<dbReference type="SUPFAM" id="SSF56935">
    <property type="entry name" value="Porins"/>
    <property type="match status" value="1"/>
</dbReference>
<evidence type="ECO:0000256" key="16">
    <source>
        <dbReference type="ARBA" id="ARBA00046318"/>
    </source>
</evidence>
<keyword evidence="6 17" id="KW-1134">Transmembrane beta strand</keyword>
<evidence type="ECO:0000256" key="8">
    <source>
        <dbReference type="ARBA" id="ARBA00022692"/>
    </source>
</evidence>
<name>A0A250FBG4_9FLAO</name>
<keyword evidence="8 17" id="KW-0812">Transmembrane</keyword>
<dbReference type="Pfam" id="PF07715">
    <property type="entry name" value="Plug"/>
    <property type="match status" value="1"/>
</dbReference>
<evidence type="ECO:0000256" key="4">
    <source>
        <dbReference type="ARBA" id="ARBA00022435"/>
    </source>
</evidence>
<evidence type="ECO:0000256" key="18">
    <source>
        <dbReference type="SAM" id="SignalP"/>
    </source>
</evidence>
<dbReference type="SUPFAM" id="SSF49464">
    <property type="entry name" value="Carboxypeptidase regulatory domain-like"/>
    <property type="match status" value="1"/>
</dbReference>
<evidence type="ECO:0000256" key="15">
    <source>
        <dbReference type="ARBA" id="ARBA00023554"/>
    </source>
</evidence>
<keyword evidence="21" id="KW-1185">Reference proteome</keyword>
<dbReference type="GO" id="GO:0004450">
    <property type="term" value="F:isocitrate dehydrogenase (NADP+) activity"/>
    <property type="evidence" value="ECO:0007669"/>
    <property type="project" value="UniProtKB-EC"/>
</dbReference>
<dbReference type="GO" id="GO:0046872">
    <property type="term" value="F:metal ion binding"/>
    <property type="evidence" value="ECO:0007669"/>
    <property type="project" value="UniProtKB-KW"/>
</dbReference>
<evidence type="ECO:0000256" key="5">
    <source>
        <dbReference type="ARBA" id="ARBA00022448"/>
    </source>
</evidence>
<evidence type="ECO:0000256" key="11">
    <source>
        <dbReference type="ARBA" id="ARBA00022857"/>
    </source>
</evidence>
<feature type="signal peptide" evidence="18">
    <location>
        <begin position="1"/>
        <end position="19"/>
    </location>
</feature>
<evidence type="ECO:0000313" key="21">
    <source>
        <dbReference type="Proteomes" id="UP000217276"/>
    </source>
</evidence>
<feature type="chain" id="PRO_5012580556" description="isocitrate dehydrogenase (NADP(+))" evidence="18">
    <location>
        <begin position="20"/>
        <end position="790"/>
    </location>
</feature>
<evidence type="ECO:0000256" key="12">
    <source>
        <dbReference type="ARBA" id="ARBA00023002"/>
    </source>
</evidence>
<dbReference type="Proteomes" id="UP000217276">
    <property type="component" value="Chromosome"/>
</dbReference>
<dbReference type="InterPro" id="IPR037066">
    <property type="entry name" value="Plug_dom_sf"/>
</dbReference>